<evidence type="ECO:0000313" key="2">
    <source>
        <dbReference type="Proteomes" id="UP001139646"/>
    </source>
</evidence>
<protein>
    <submittedName>
        <fullName evidence="1">Uncharacterized protein</fullName>
    </submittedName>
</protein>
<comment type="caution">
    <text evidence="1">The sequence shown here is derived from an EMBL/GenBank/DDBJ whole genome shotgun (WGS) entry which is preliminary data.</text>
</comment>
<name>A0ABS9X794_9GAMM</name>
<dbReference type="EMBL" id="JAKKSL010000007">
    <property type="protein sequence ID" value="MCI2285960.1"/>
    <property type="molecule type" value="Genomic_DNA"/>
</dbReference>
<organism evidence="1 2">
    <name type="scientific">Colwellia maritima</name>
    <dbReference type="NCBI Taxonomy" id="2912588"/>
    <lineage>
        <taxon>Bacteria</taxon>
        <taxon>Pseudomonadati</taxon>
        <taxon>Pseudomonadota</taxon>
        <taxon>Gammaproteobacteria</taxon>
        <taxon>Alteromonadales</taxon>
        <taxon>Colwelliaceae</taxon>
        <taxon>Colwellia</taxon>
    </lineage>
</organism>
<evidence type="ECO:0000313" key="1">
    <source>
        <dbReference type="EMBL" id="MCI2285960.1"/>
    </source>
</evidence>
<dbReference type="RefSeq" id="WP_242289019.1">
    <property type="nucleotide sequence ID" value="NZ_JAKKSL010000007.1"/>
</dbReference>
<proteinExistence type="predicted"/>
<reference evidence="1" key="1">
    <citation type="submission" date="2022-01" db="EMBL/GenBank/DDBJ databases">
        <title>Colwellia maritima, isolated from seawater.</title>
        <authorList>
            <person name="Kristyanto S."/>
            <person name="Jung J."/>
            <person name="Jeon C.O."/>
        </authorList>
    </citation>
    <scope>NUCLEOTIDE SEQUENCE</scope>
    <source>
        <strain evidence="1">MSW7</strain>
    </source>
</reference>
<keyword evidence="2" id="KW-1185">Reference proteome</keyword>
<gene>
    <name evidence="1" type="ORF">L3081_24345</name>
</gene>
<accession>A0ABS9X794</accession>
<sequence>MTEHLNKLKIIKAKANAIANRIDVNCVDSEMQYSELAQLANELGGIINAIEASNNQ</sequence>
<dbReference type="Proteomes" id="UP001139646">
    <property type="component" value="Unassembled WGS sequence"/>
</dbReference>